<evidence type="ECO:0000256" key="5">
    <source>
        <dbReference type="ARBA" id="ARBA00022777"/>
    </source>
</evidence>
<gene>
    <name evidence="12" type="ordered locus">Sinac_7121</name>
</gene>
<dbReference type="InterPro" id="IPR011006">
    <property type="entry name" value="CheY-like_superfamily"/>
</dbReference>
<dbReference type="SUPFAM" id="SSF55785">
    <property type="entry name" value="PYP-like sensor domain (PAS domain)"/>
    <property type="match status" value="1"/>
</dbReference>
<evidence type="ECO:0000259" key="9">
    <source>
        <dbReference type="PROSITE" id="PS50110"/>
    </source>
</evidence>
<protein>
    <recommendedName>
        <fullName evidence="2">histidine kinase</fullName>
        <ecNumber evidence="2">2.7.13.3</ecNumber>
    </recommendedName>
</protein>
<organism evidence="12 13">
    <name type="scientific">Singulisphaera acidiphila (strain ATCC BAA-1392 / DSM 18658 / VKM B-2454 / MOB10)</name>
    <dbReference type="NCBI Taxonomy" id="886293"/>
    <lineage>
        <taxon>Bacteria</taxon>
        <taxon>Pseudomonadati</taxon>
        <taxon>Planctomycetota</taxon>
        <taxon>Planctomycetia</taxon>
        <taxon>Isosphaerales</taxon>
        <taxon>Isosphaeraceae</taxon>
        <taxon>Singulisphaera</taxon>
    </lineage>
</organism>
<reference evidence="12 13" key="1">
    <citation type="submission" date="2012-02" db="EMBL/GenBank/DDBJ databases">
        <title>Complete sequence of chromosome of Singulisphaera acidiphila DSM 18658.</title>
        <authorList>
            <consortium name="US DOE Joint Genome Institute (JGI-PGF)"/>
            <person name="Lucas S."/>
            <person name="Copeland A."/>
            <person name="Lapidus A."/>
            <person name="Glavina del Rio T."/>
            <person name="Dalin E."/>
            <person name="Tice H."/>
            <person name="Bruce D."/>
            <person name="Goodwin L."/>
            <person name="Pitluck S."/>
            <person name="Peters L."/>
            <person name="Ovchinnikova G."/>
            <person name="Chertkov O."/>
            <person name="Kyrpides N."/>
            <person name="Mavromatis K."/>
            <person name="Ivanova N."/>
            <person name="Brettin T."/>
            <person name="Detter J.C."/>
            <person name="Han C."/>
            <person name="Larimer F."/>
            <person name="Land M."/>
            <person name="Hauser L."/>
            <person name="Markowitz V."/>
            <person name="Cheng J.-F."/>
            <person name="Hugenholtz P."/>
            <person name="Woyke T."/>
            <person name="Wu D."/>
            <person name="Tindall B."/>
            <person name="Pomrenke H."/>
            <person name="Brambilla E."/>
            <person name="Klenk H.-P."/>
            <person name="Eisen J.A."/>
        </authorList>
    </citation>
    <scope>NUCLEOTIDE SEQUENCE [LARGE SCALE GENOMIC DNA]</scope>
    <source>
        <strain evidence="13">ATCC BAA-1392 / DSM 18658 / VKM B-2454 / MOB10</strain>
    </source>
</reference>
<dbReference type="SUPFAM" id="SSF55874">
    <property type="entry name" value="ATPase domain of HSP90 chaperone/DNA topoisomerase II/histidine kinase"/>
    <property type="match status" value="1"/>
</dbReference>
<dbReference type="Gene3D" id="3.30.450.20">
    <property type="entry name" value="PAS domain"/>
    <property type="match status" value="1"/>
</dbReference>
<dbReference type="eggNOG" id="COG5002">
    <property type="taxonomic scope" value="Bacteria"/>
</dbReference>
<feature type="transmembrane region" description="Helical" evidence="7">
    <location>
        <begin position="173"/>
        <end position="193"/>
    </location>
</feature>
<comment type="catalytic activity">
    <reaction evidence="1">
        <text>ATP + protein L-histidine = ADP + protein N-phospho-L-histidine.</text>
        <dbReference type="EC" id="2.7.13.3"/>
    </reaction>
</comment>
<dbReference type="SMART" id="SM00448">
    <property type="entry name" value="REC"/>
    <property type="match status" value="1"/>
</dbReference>
<dbReference type="Proteomes" id="UP000010798">
    <property type="component" value="Chromosome"/>
</dbReference>
<dbReference type="GO" id="GO:0000155">
    <property type="term" value="F:phosphorelay sensor kinase activity"/>
    <property type="evidence" value="ECO:0007669"/>
    <property type="project" value="InterPro"/>
</dbReference>
<dbReference type="SMART" id="SM00387">
    <property type="entry name" value="HATPase_c"/>
    <property type="match status" value="1"/>
</dbReference>
<sequence length="738" mass="80885">MAFPLALALLSLNIIVAFASIRTITSRVRQSIRSRAILSEVEGIISALSEAESGQRGFLLTGSDTYLEPYDRAVGILQGRLDRLESLAANDPDQRRRVNDLSRLIELKREELAQTVALFRAGNENAAIMTVKSGRGNRLMDQARQVASVVQEQERSVLAGNGRISRRAMRRTVLAVVIATFLAMGLLILALILRRRELAERERRAQAVRRSEARLVTTFLSIGDAVISTDETGCIQLMNPVAEALTGYSLSDAVGRPVQMVLQLVNETTKLPSENPVARVIREGVVMGLANHTLLIARDGTRIPIDDSAAPIRDTGGQIIGVIIVFRDITARRRDEIERERLLSAERMALAEAENANQAKDQFLAILSHELRTPLNPIMLAVTSMLARPIPAEDIGPTLEMIRENVVLEARLIDDLLDVMRIARGKLTLHTTVVDCHSLIRHALQICQSDVQDKELGVVVNLAARHHHVSADATRLEQVFWNLIKNAVKFTPSGGTIEIRTWNEPDPVVMGQNLLMIEFIDTGIGVEPSVLPWIFDPFHQGEGSITRRFGGMGLGLAISQGVIEAHGGVLTAESLGKDQGTTLRVQLKVEHKPAPLAKSLPQQGPPPPALNAPQASLRIFLIEDEPMTLIVMARLLRRIGHEVTTASSVQEALTVANGLEFDVVISDIGLPDGSGLDLFRQLSANRVLPAIALTGFGMREDIRQSREAGFRAHLTKPIDFARLVSTIRQVVGRPADHN</sequence>
<dbReference type="CDD" id="cd19410">
    <property type="entry name" value="HK9-like_sensor"/>
    <property type="match status" value="1"/>
</dbReference>
<dbReference type="CDD" id="cd00130">
    <property type="entry name" value="PAS"/>
    <property type="match status" value="1"/>
</dbReference>
<dbReference type="InterPro" id="IPR013767">
    <property type="entry name" value="PAS_fold"/>
</dbReference>
<dbReference type="InterPro" id="IPR036890">
    <property type="entry name" value="HATPase_C_sf"/>
</dbReference>
<dbReference type="PROSITE" id="PS50109">
    <property type="entry name" value="HIS_KIN"/>
    <property type="match status" value="1"/>
</dbReference>
<evidence type="ECO:0000313" key="12">
    <source>
        <dbReference type="EMBL" id="AGA31175.1"/>
    </source>
</evidence>
<proteinExistence type="predicted"/>
<dbReference type="Pfam" id="PF00989">
    <property type="entry name" value="PAS"/>
    <property type="match status" value="1"/>
</dbReference>
<evidence type="ECO:0000256" key="6">
    <source>
        <dbReference type="PROSITE-ProRule" id="PRU00169"/>
    </source>
</evidence>
<evidence type="ECO:0000313" key="13">
    <source>
        <dbReference type="Proteomes" id="UP000010798"/>
    </source>
</evidence>
<dbReference type="Gene3D" id="3.40.50.2300">
    <property type="match status" value="1"/>
</dbReference>
<feature type="domain" description="PAS" evidence="10">
    <location>
        <begin position="211"/>
        <end position="284"/>
    </location>
</feature>
<keyword evidence="5" id="KW-0418">Kinase</keyword>
<dbReference type="EMBL" id="CP003364">
    <property type="protein sequence ID" value="AGA31175.1"/>
    <property type="molecule type" value="Genomic_DNA"/>
</dbReference>
<keyword evidence="7" id="KW-1133">Transmembrane helix</keyword>
<keyword evidence="7" id="KW-0472">Membrane</keyword>
<dbReference type="Gene3D" id="1.10.287.130">
    <property type="match status" value="1"/>
</dbReference>
<feature type="transmembrane region" description="Helical" evidence="7">
    <location>
        <begin position="6"/>
        <end position="25"/>
    </location>
</feature>
<evidence type="ECO:0000259" key="11">
    <source>
        <dbReference type="PROSITE" id="PS50113"/>
    </source>
</evidence>
<dbReference type="Gene3D" id="3.30.565.10">
    <property type="entry name" value="Histidine kinase-like ATPase, C-terminal domain"/>
    <property type="match status" value="1"/>
</dbReference>
<dbReference type="NCBIfam" id="TIGR00229">
    <property type="entry name" value="sensory_box"/>
    <property type="match status" value="1"/>
</dbReference>
<dbReference type="InterPro" id="IPR000700">
    <property type="entry name" value="PAS-assoc_C"/>
</dbReference>
<keyword evidence="3 6" id="KW-0597">Phosphoprotein</keyword>
<dbReference type="SUPFAM" id="SSF47384">
    <property type="entry name" value="Homodimeric domain of signal transducing histidine kinase"/>
    <property type="match status" value="1"/>
</dbReference>
<dbReference type="Pfam" id="PF05227">
    <property type="entry name" value="CHASE3"/>
    <property type="match status" value="1"/>
</dbReference>
<dbReference type="HOGENOM" id="CLU_000445_114_15_0"/>
<keyword evidence="13" id="KW-1185">Reference proteome</keyword>
<dbReference type="InterPro" id="IPR001610">
    <property type="entry name" value="PAC"/>
</dbReference>
<dbReference type="STRING" id="886293.Sinac_7121"/>
<dbReference type="InterPro" id="IPR003661">
    <property type="entry name" value="HisK_dim/P_dom"/>
</dbReference>
<evidence type="ECO:0000256" key="2">
    <source>
        <dbReference type="ARBA" id="ARBA00012438"/>
    </source>
</evidence>
<dbReference type="KEGG" id="saci:Sinac_7121"/>
<dbReference type="AlphaFoldDB" id="L0DQI5"/>
<dbReference type="PROSITE" id="PS50110">
    <property type="entry name" value="RESPONSE_REGULATORY"/>
    <property type="match status" value="1"/>
</dbReference>
<feature type="modified residue" description="4-aspartylphosphate" evidence="6">
    <location>
        <position position="667"/>
    </location>
</feature>
<dbReference type="InterPro" id="IPR036097">
    <property type="entry name" value="HisK_dim/P_sf"/>
</dbReference>
<dbReference type="SMART" id="SM00086">
    <property type="entry name" value="PAC"/>
    <property type="match status" value="1"/>
</dbReference>
<dbReference type="eggNOG" id="COG5278">
    <property type="taxonomic scope" value="Bacteria"/>
</dbReference>
<feature type="domain" description="Histidine kinase" evidence="8">
    <location>
        <begin position="366"/>
        <end position="591"/>
    </location>
</feature>
<dbReference type="eggNOG" id="COG0745">
    <property type="taxonomic scope" value="Bacteria"/>
</dbReference>
<dbReference type="InterPro" id="IPR000014">
    <property type="entry name" value="PAS"/>
</dbReference>
<dbReference type="SUPFAM" id="SSF52172">
    <property type="entry name" value="CheY-like"/>
    <property type="match status" value="1"/>
</dbReference>
<evidence type="ECO:0000256" key="4">
    <source>
        <dbReference type="ARBA" id="ARBA00022679"/>
    </source>
</evidence>
<keyword evidence="7" id="KW-0812">Transmembrane</keyword>
<dbReference type="GO" id="GO:0006355">
    <property type="term" value="P:regulation of DNA-templated transcription"/>
    <property type="evidence" value="ECO:0007669"/>
    <property type="project" value="InterPro"/>
</dbReference>
<feature type="domain" description="Response regulatory" evidence="9">
    <location>
        <begin position="618"/>
        <end position="731"/>
    </location>
</feature>
<dbReference type="InterPro" id="IPR003594">
    <property type="entry name" value="HATPase_dom"/>
</dbReference>
<evidence type="ECO:0000256" key="1">
    <source>
        <dbReference type="ARBA" id="ARBA00000085"/>
    </source>
</evidence>
<name>L0DQI5_SINAD</name>
<dbReference type="InterPro" id="IPR004358">
    <property type="entry name" value="Sig_transdc_His_kin-like_C"/>
</dbReference>
<dbReference type="InterPro" id="IPR001789">
    <property type="entry name" value="Sig_transdc_resp-reg_receiver"/>
</dbReference>
<dbReference type="EC" id="2.7.13.3" evidence="2"/>
<dbReference type="Pfam" id="PF00072">
    <property type="entry name" value="Response_reg"/>
    <property type="match status" value="1"/>
</dbReference>
<dbReference type="SMART" id="SM00091">
    <property type="entry name" value="PAS"/>
    <property type="match status" value="1"/>
</dbReference>
<dbReference type="Pfam" id="PF00512">
    <property type="entry name" value="HisKA"/>
    <property type="match status" value="1"/>
</dbReference>
<dbReference type="InterPro" id="IPR005467">
    <property type="entry name" value="His_kinase_dom"/>
</dbReference>
<evidence type="ECO:0000256" key="3">
    <source>
        <dbReference type="ARBA" id="ARBA00022553"/>
    </source>
</evidence>
<dbReference type="InterPro" id="IPR007891">
    <property type="entry name" value="CHASE3"/>
</dbReference>
<evidence type="ECO:0000259" key="8">
    <source>
        <dbReference type="PROSITE" id="PS50109"/>
    </source>
</evidence>
<dbReference type="PROSITE" id="PS50113">
    <property type="entry name" value="PAC"/>
    <property type="match status" value="1"/>
</dbReference>
<evidence type="ECO:0000259" key="10">
    <source>
        <dbReference type="PROSITE" id="PS50112"/>
    </source>
</evidence>
<dbReference type="PROSITE" id="PS50112">
    <property type="entry name" value="PAS"/>
    <property type="match status" value="1"/>
</dbReference>
<keyword evidence="4" id="KW-0808">Transferase</keyword>
<dbReference type="PRINTS" id="PR00344">
    <property type="entry name" value="BCTRLSENSOR"/>
</dbReference>
<evidence type="ECO:0000256" key="7">
    <source>
        <dbReference type="SAM" id="Phobius"/>
    </source>
</evidence>
<accession>L0DQI5</accession>
<dbReference type="Pfam" id="PF02518">
    <property type="entry name" value="HATPase_c"/>
    <property type="match status" value="1"/>
</dbReference>
<dbReference type="SMART" id="SM00388">
    <property type="entry name" value="HisKA"/>
    <property type="match status" value="1"/>
</dbReference>
<dbReference type="CDD" id="cd00082">
    <property type="entry name" value="HisKA"/>
    <property type="match status" value="1"/>
</dbReference>
<dbReference type="PANTHER" id="PTHR43047">
    <property type="entry name" value="TWO-COMPONENT HISTIDINE PROTEIN KINASE"/>
    <property type="match status" value="1"/>
</dbReference>
<feature type="domain" description="PAC" evidence="11">
    <location>
        <begin position="289"/>
        <end position="341"/>
    </location>
</feature>
<dbReference type="InterPro" id="IPR035965">
    <property type="entry name" value="PAS-like_dom_sf"/>
</dbReference>